<gene>
    <name evidence="2" type="ORF">acsn021_36980</name>
</gene>
<dbReference type="Gene3D" id="2.20.28.10">
    <property type="match status" value="1"/>
</dbReference>
<dbReference type="InterPro" id="IPR048574">
    <property type="entry name" value="RUBY_RBDX"/>
</dbReference>
<dbReference type="KEGG" id="acel:acsn021_36980"/>
<keyword evidence="3" id="KW-1185">Reference proteome</keyword>
<organism evidence="2 3">
    <name type="scientific">Anaerocolumna cellulosilytica</name>
    <dbReference type="NCBI Taxonomy" id="433286"/>
    <lineage>
        <taxon>Bacteria</taxon>
        <taxon>Bacillati</taxon>
        <taxon>Bacillota</taxon>
        <taxon>Clostridia</taxon>
        <taxon>Lachnospirales</taxon>
        <taxon>Lachnospiraceae</taxon>
        <taxon>Anaerocolumna</taxon>
    </lineage>
</organism>
<dbReference type="EMBL" id="AP023367">
    <property type="protein sequence ID" value="BCJ96129.1"/>
    <property type="molecule type" value="Genomic_DNA"/>
</dbReference>
<dbReference type="AlphaFoldDB" id="A0A6S6R448"/>
<proteinExistence type="predicted"/>
<comment type="cofactor">
    <cofactor evidence="1">
        <name>Fe(3+)</name>
        <dbReference type="ChEBI" id="CHEBI:29034"/>
    </cofactor>
</comment>
<evidence type="ECO:0000313" key="2">
    <source>
        <dbReference type="EMBL" id="BCJ96129.1"/>
    </source>
</evidence>
<sequence length="112" mass="12639">MKKKLFKCSVCGYVHEGETAPNECPKCKMGAEKFEELNAEDAEKIYRSDRTNAIHMEVITLADKIIALSQEGIEDNLDPKCLAAFTQAKDEAWVIKQRCKTELAGHMKLGKY</sequence>
<dbReference type="Proteomes" id="UP000515561">
    <property type="component" value="Chromosome"/>
</dbReference>
<name>A0A6S6R448_9FIRM</name>
<evidence type="ECO:0000256" key="1">
    <source>
        <dbReference type="ARBA" id="ARBA00001965"/>
    </source>
</evidence>
<reference evidence="2 3" key="1">
    <citation type="journal article" date="2016" name="Int. J. Syst. Evol. Microbiol.">
        <title>Descriptions of Anaerotaenia torta gen. nov., sp. nov. and Anaerocolumna cellulosilytica gen. nov., sp. nov. isolated from a methanogenic reactor of cattle waste.</title>
        <authorList>
            <person name="Uek A."/>
            <person name="Ohtaki Y."/>
            <person name="Kaku N."/>
            <person name="Ueki K."/>
        </authorList>
    </citation>
    <scope>NUCLEOTIDE SEQUENCE [LARGE SCALE GENOMIC DNA]</scope>
    <source>
        <strain evidence="2 3">SN021</strain>
    </source>
</reference>
<dbReference type="SUPFAM" id="SSF57802">
    <property type="entry name" value="Rubredoxin-like"/>
    <property type="match status" value="1"/>
</dbReference>
<dbReference type="GO" id="GO:0005506">
    <property type="term" value="F:iron ion binding"/>
    <property type="evidence" value="ECO:0007669"/>
    <property type="project" value="InterPro"/>
</dbReference>
<protein>
    <submittedName>
        <fullName evidence="2">Uncharacterized protein</fullName>
    </submittedName>
</protein>
<evidence type="ECO:0000313" key="3">
    <source>
        <dbReference type="Proteomes" id="UP000515561"/>
    </source>
</evidence>
<dbReference type="Pfam" id="PF21349">
    <property type="entry name" value="RUBY_RBDX"/>
    <property type="match status" value="1"/>
</dbReference>
<dbReference type="PROSITE" id="PS50903">
    <property type="entry name" value="RUBREDOXIN_LIKE"/>
    <property type="match status" value="1"/>
</dbReference>
<dbReference type="InterPro" id="IPR024934">
    <property type="entry name" value="Rubredoxin-like_dom"/>
</dbReference>
<accession>A0A6S6R448</accession>